<evidence type="ECO:0000313" key="3">
    <source>
        <dbReference type="Proteomes" id="UP001500730"/>
    </source>
</evidence>
<evidence type="ECO:0000313" key="2">
    <source>
        <dbReference type="EMBL" id="GAA2485377.1"/>
    </source>
</evidence>
<sequence>MSGRTGRLPTECVGTDSKAGPNELPWSGAEQMRHQISVERNGRRYQVRSIKRGSSLRGSSSGGGIETLLLMPLAFALFAWQDRQDRYKVGVLLMPKGTLNLGRQVIYKELLPAGVDPKYRVEQLLADVRTGRFDDASRWSLRPAK</sequence>
<gene>
    <name evidence="2" type="ORF">GCM10009858_24170</name>
</gene>
<reference evidence="3" key="1">
    <citation type="journal article" date="2019" name="Int. J. Syst. Evol. Microbiol.">
        <title>The Global Catalogue of Microorganisms (GCM) 10K type strain sequencing project: providing services to taxonomists for standard genome sequencing and annotation.</title>
        <authorList>
            <consortium name="The Broad Institute Genomics Platform"/>
            <consortium name="The Broad Institute Genome Sequencing Center for Infectious Disease"/>
            <person name="Wu L."/>
            <person name="Ma J."/>
        </authorList>
    </citation>
    <scope>NUCLEOTIDE SEQUENCE [LARGE SCALE GENOMIC DNA]</scope>
    <source>
        <strain evidence="3">JCM 16259</strain>
    </source>
</reference>
<keyword evidence="3" id="KW-1185">Reference proteome</keyword>
<evidence type="ECO:0000256" key="1">
    <source>
        <dbReference type="SAM" id="MobiDB-lite"/>
    </source>
</evidence>
<accession>A0ABP5YQK2</accession>
<proteinExistence type="predicted"/>
<organism evidence="2 3">
    <name type="scientific">Terrabacter carboxydivorans</name>
    <dbReference type="NCBI Taxonomy" id="619730"/>
    <lineage>
        <taxon>Bacteria</taxon>
        <taxon>Bacillati</taxon>
        <taxon>Actinomycetota</taxon>
        <taxon>Actinomycetes</taxon>
        <taxon>Micrococcales</taxon>
        <taxon>Intrasporangiaceae</taxon>
        <taxon>Terrabacter</taxon>
    </lineage>
</organism>
<comment type="caution">
    <text evidence="2">The sequence shown here is derived from an EMBL/GenBank/DDBJ whole genome shotgun (WGS) entry which is preliminary data.</text>
</comment>
<dbReference type="EMBL" id="BAAARE010000009">
    <property type="protein sequence ID" value="GAA2485377.1"/>
    <property type="molecule type" value="Genomic_DNA"/>
</dbReference>
<dbReference type="Proteomes" id="UP001500730">
    <property type="component" value="Unassembled WGS sequence"/>
</dbReference>
<protein>
    <submittedName>
        <fullName evidence="2">Uncharacterized protein</fullName>
    </submittedName>
</protein>
<feature type="region of interest" description="Disordered" evidence="1">
    <location>
        <begin position="1"/>
        <end position="24"/>
    </location>
</feature>
<name>A0ABP5YQK2_9MICO</name>